<evidence type="ECO:0000256" key="2">
    <source>
        <dbReference type="ARBA" id="ARBA00029447"/>
    </source>
</evidence>
<keyword evidence="1 3" id="KW-0807">Transducer</keyword>
<feature type="domain" description="Methyl-accepting transducer" evidence="6">
    <location>
        <begin position="294"/>
        <end position="537"/>
    </location>
</feature>
<evidence type="ECO:0000256" key="5">
    <source>
        <dbReference type="SAM" id="Phobius"/>
    </source>
</evidence>
<gene>
    <name evidence="8" type="ORF">GCM10007420_04630</name>
</gene>
<protein>
    <submittedName>
        <fullName evidence="8">Methyl-accepting chemotaxis protein</fullName>
    </submittedName>
</protein>
<dbReference type="PROSITE" id="PS50885">
    <property type="entry name" value="HAMP"/>
    <property type="match status" value="1"/>
</dbReference>
<keyword evidence="5" id="KW-0472">Membrane</keyword>
<dbReference type="Gene3D" id="1.10.287.950">
    <property type="entry name" value="Methyl-accepting chemotaxis protein"/>
    <property type="match status" value="1"/>
</dbReference>
<dbReference type="PANTHER" id="PTHR32089">
    <property type="entry name" value="METHYL-ACCEPTING CHEMOTAXIS PROTEIN MCPB"/>
    <property type="match status" value="1"/>
</dbReference>
<dbReference type="PANTHER" id="PTHR32089:SF112">
    <property type="entry name" value="LYSOZYME-LIKE PROTEIN-RELATED"/>
    <property type="match status" value="1"/>
</dbReference>
<organism evidence="8 9">
    <name type="scientific">Glycocaulis albus</name>
    <dbReference type="NCBI Taxonomy" id="1382801"/>
    <lineage>
        <taxon>Bacteria</taxon>
        <taxon>Pseudomonadati</taxon>
        <taxon>Pseudomonadota</taxon>
        <taxon>Alphaproteobacteria</taxon>
        <taxon>Maricaulales</taxon>
        <taxon>Maricaulaceae</taxon>
        <taxon>Glycocaulis</taxon>
    </lineage>
</organism>
<dbReference type="CDD" id="cd06225">
    <property type="entry name" value="HAMP"/>
    <property type="match status" value="1"/>
</dbReference>
<dbReference type="SUPFAM" id="SSF58104">
    <property type="entry name" value="Methyl-accepting chemotaxis protein (MCP) signaling domain"/>
    <property type="match status" value="1"/>
</dbReference>
<keyword evidence="9" id="KW-1185">Reference proteome</keyword>
<dbReference type="SMART" id="SM00304">
    <property type="entry name" value="HAMP"/>
    <property type="match status" value="1"/>
</dbReference>
<dbReference type="InterPro" id="IPR003660">
    <property type="entry name" value="HAMP_dom"/>
</dbReference>
<dbReference type="PRINTS" id="PR00260">
    <property type="entry name" value="CHEMTRNSDUCR"/>
</dbReference>
<evidence type="ECO:0000256" key="3">
    <source>
        <dbReference type="PROSITE-ProRule" id="PRU00284"/>
    </source>
</evidence>
<dbReference type="RefSeq" id="WP_188450949.1">
    <property type="nucleotide sequence ID" value="NZ_BMFS01000002.1"/>
</dbReference>
<reference evidence="9" key="1">
    <citation type="journal article" date="2019" name="Int. J. Syst. Evol. Microbiol.">
        <title>The Global Catalogue of Microorganisms (GCM) 10K type strain sequencing project: providing services to taxonomists for standard genome sequencing and annotation.</title>
        <authorList>
            <consortium name="The Broad Institute Genomics Platform"/>
            <consortium name="The Broad Institute Genome Sequencing Center for Infectious Disease"/>
            <person name="Wu L."/>
            <person name="Ma J."/>
        </authorList>
    </citation>
    <scope>NUCLEOTIDE SEQUENCE [LARGE SCALE GENOMIC DNA]</scope>
    <source>
        <strain evidence="9">CGMCC 1.12766</strain>
    </source>
</reference>
<keyword evidence="5" id="KW-1133">Transmembrane helix</keyword>
<comment type="similarity">
    <text evidence="2">Belongs to the methyl-accepting chemotaxis (MCP) protein family.</text>
</comment>
<evidence type="ECO:0000256" key="1">
    <source>
        <dbReference type="ARBA" id="ARBA00023224"/>
    </source>
</evidence>
<evidence type="ECO:0000313" key="8">
    <source>
        <dbReference type="EMBL" id="GGG92345.1"/>
    </source>
</evidence>
<feature type="coiled-coil region" evidence="4">
    <location>
        <begin position="362"/>
        <end position="389"/>
    </location>
</feature>
<keyword evidence="4" id="KW-0175">Coiled coil</keyword>
<dbReference type="InterPro" id="IPR004089">
    <property type="entry name" value="MCPsignal_dom"/>
</dbReference>
<proteinExistence type="inferred from homology"/>
<evidence type="ECO:0000259" key="6">
    <source>
        <dbReference type="PROSITE" id="PS50111"/>
    </source>
</evidence>
<dbReference type="Pfam" id="PF00015">
    <property type="entry name" value="MCPsignal"/>
    <property type="match status" value="1"/>
</dbReference>
<dbReference type="Gene3D" id="6.10.340.10">
    <property type="match status" value="1"/>
</dbReference>
<dbReference type="SMART" id="SM00283">
    <property type="entry name" value="MA"/>
    <property type="match status" value="1"/>
</dbReference>
<keyword evidence="5" id="KW-0812">Transmembrane</keyword>
<evidence type="ECO:0000313" key="9">
    <source>
        <dbReference type="Proteomes" id="UP000648722"/>
    </source>
</evidence>
<sequence length="564" mass="59117">MLSRFKIATKIFIIIGIMALSAAAISGIGVWGLQAVTNASVEINEAGSNIRIGARLNQNIIDITRAEFMAAADPSGVEEARSIVDDAVEEARGRLNELKAGVDADTRTRLEAAEGQLNTYIQRVNQTLNLAERARGVDIASAQQRVIDQANDNRTLARTTRDNLAAVVTTLDVHSDQIAEEAEVIAASSMVMLIAVAAIGILSGLALGFFIARFGIAQPLSGVMGNIKQIADGQLDTEVTGTERKDEIGELAGVANYFREQLQRTRELEAEAEANEERARERRVQEMNQLADDFETAVGEIVTQVGAAAEQLLGNASNMAAIAEETNRQATTVSAAAEQASTNVQSVAGAAEEFSASITEVAQQIGQTRQQAREALQQANQSAEAMARLRDVVETVASVTDLISNIAEQTNLLALNATIEAARAGEAGKGFAVVASEVKALAEQTAKATDEISSKIQGMQAAATGSIEAVEAITGQISGITERSEGIAAAAEEQQATTQEIARNVAEAATGTGEVTASMAGIAEASNAAGKASAEVKDAASMLSEQTRSLKSEMSAFVEKVRAA</sequence>
<dbReference type="InterPro" id="IPR004090">
    <property type="entry name" value="Chemotax_Me-accpt_rcpt"/>
</dbReference>
<feature type="coiled-coil region" evidence="4">
    <location>
        <begin position="258"/>
        <end position="289"/>
    </location>
</feature>
<dbReference type="PROSITE" id="PS50111">
    <property type="entry name" value="CHEMOTAXIS_TRANSDUC_2"/>
    <property type="match status" value="1"/>
</dbReference>
<feature type="transmembrane region" description="Helical" evidence="5">
    <location>
        <begin position="12"/>
        <end position="33"/>
    </location>
</feature>
<evidence type="ECO:0000259" key="7">
    <source>
        <dbReference type="PROSITE" id="PS50885"/>
    </source>
</evidence>
<feature type="domain" description="HAMP" evidence="7">
    <location>
        <begin position="214"/>
        <end position="267"/>
    </location>
</feature>
<dbReference type="EMBL" id="BMFS01000002">
    <property type="protein sequence ID" value="GGG92345.1"/>
    <property type="molecule type" value="Genomic_DNA"/>
</dbReference>
<comment type="caution">
    <text evidence="8">The sequence shown here is derived from an EMBL/GenBank/DDBJ whole genome shotgun (WGS) entry which is preliminary data.</text>
</comment>
<dbReference type="Proteomes" id="UP000648722">
    <property type="component" value="Unassembled WGS sequence"/>
</dbReference>
<evidence type="ECO:0000256" key="4">
    <source>
        <dbReference type="SAM" id="Coils"/>
    </source>
</evidence>
<accession>A0ABQ1XEL1</accession>
<name>A0ABQ1XEL1_9PROT</name>
<feature type="transmembrane region" description="Helical" evidence="5">
    <location>
        <begin position="190"/>
        <end position="212"/>
    </location>
</feature>